<organism evidence="1 2">
    <name type="scientific">Verruconis gallopava</name>
    <dbReference type="NCBI Taxonomy" id="253628"/>
    <lineage>
        <taxon>Eukaryota</taxon>
        <taxon>Fungi</taxon>
        <taxon>Dikarya</taxon>
        <taxon>Ascomycota</taxon>
        <taxon>Pezizomycotina</taxon>
        <taxon>Dothideomycetes</taxon>
        <taxon>Pleosporomycetidae</taxon>
        <taxon>Venturiales</taxon>
        <taxon>Sympoventuriaceae</taxon>
        <taxon>Verruconis</taxon>
    </lineage>
</organism>
<dbReference type="VEuPathDB" id="FungiDB:PV09_05937"/>
<dbReference type="RefSeq" id="XP_016212756.1">
    <property type="nucleotide sequence ID" value="XM_016359507.1"/>
</dbReference>
<gene>
    <name evidence="1" type="ORF">PV09_05937</name>
</gene>
<dbReference type="InParanoid" id="A0A0D1YQK8"/>
<reference evidence="1 2" key="1">
    <citation type="submission" date="2015-01" db="EMBL/GenBank/DDBJ databases">
        <title>The Genome Sequence of Ochroconis gallopava CBS43764.</title>
        <authorList>
            <consortium name="The Broad Institute Genomics Platform"/>
            <person name="Cuomo C."/>
            <person name="de Hoog S."/>
            <person name="Gorbushina A."/>
            <person name="Stielow B."/>
            <person name="Teixiera M."/>
            <person name="Abouelleil A."/>
            <person name="Chapman S.B."/>
            <person name="Priest M."/>
            <person name="Young S.K."/>
            <person name="Wortman J."/>
            <person name="Nusbaum C."/>
            <person name="Birren B."/>
        </authorList>
    </citation>
    <scope>NUCLEOTIDE SEQUENCE [LARGE SCALE GENOMIC DNA]</scope>
    <source>
        <strain evidence="1 2">CBS 43764</strain>
    </source>
</reference>
<protein>
    <submittedName>
        <fullName evidence="1">Uncharacterized protein</fullName>
    </submittedName>
</protein>
<evidence type="ECO:0000313" key="2">
    <source>
        <dbReference type="Proteomes" id="UP000053259"/>
    </source>
</evidence>
<keyword evidence="2" id="KW-1185">Reference proteome</keyword>
<evidence type="ECO:0000313" key="1">
    <source>
        <dbReference type="EMBL" id="KIW02887.1"/>
    </source>
</evidence>
<dbReference type="HOGENOM" id="CLU_1836664_0_0_1"/>
<dbReference type="Proteomes" id="UP000053259">
    <property type="component" value="Unassembled WGS sequence"/>
</dbReference>
<accession>A0A0D1YQK8</accession>
<dbReference type="GeneID" id="27313910"/>
<name>A0A0D1YQK8_9PEZI</name>
<sequence length="140" mass="15666">MGKSAEVSVRGKHGREAARCSCASMSLRRPSTTVFAVLLTTLNHPLLWQNCQLSILPRHEDQWHSCKGKEALPIRAGRRDRLPRSTRSSRRLSVFSAVIPGRLCDRILTRDSGGGFVCALSPAGRLDLEKRRTIGLMRFR</sequence>
<dbReference type="EMBL" id="KN847547">
    <property type="protein sequence ID" value="KIW02887.1"/>
    <property type="molecule type" value="Genomic_DNA"/>
</dbReference>
<proteinExistence type="predicted"/>
<dbReference type="AlphaFoldDB" id="A0A0D1YQK8"/>